<feature type="repeat" description="TNFR-Cys" evidence="1">
    <location>
        <begin position="30"/>
        <end position="68"/>
    </location>
</feature>
<evidence type="ECO:0000313" key="5">
    <source>
        <dbReference type="EMBL" id="CAI9725723.1"/>
    </source>
</evidence>
<dbReference type="AlphaFoldDB" id="A0AA36F8B0"/>
<sequence>MLFEKVNVIMNLVAFVMTLSVAFTLAAHNHCPPNTYYNTTFKKCVNCSTCPDNEIIRSPCSPYEDLSCGPFVEFNRFVVGGKHKQQNKSRVHHPYWKPDPQKPVIHIDPNIDYTKPRMNQPALVTTINQDTTPWKTIALSLISIICTSVVLLLVAVIVVHFYKKRNSGYDKEVIYDTNESGLTEVCYSTLALDYMQKTRPSSALWMYTPAYHKSQDLLLNQHPEPEVSAPFANNTEGTDECTEKEHCTASSCTPHTRDSNVVDYGHQHPHQYAMTNPPNIPSSNNINSRSQSLCSCNNHFPDYVFFNLAQNEYLEK</sequence>
<proteinExistence type="predicted"/>
<keyword evidence="2" id="KW-0812">Transmembrane</keyword>
<evidence type="ECO:0000313" key="6">
    <source>
        <dbReference type="Proteomes" id="UP001162480"/>
    </source>
</evidence>
<keyword evidence="1" id="KW-1015">Disulfide bond</keyword>
<feature type="chain" id="PRO_5041288707" evidence="3">
    <location>
        <begin position="27"/>
        <end position="316"/>
    </location>
</feature>
<feature type="domain" description="TNFR-Cys" evidence="4">
    <location>
        <begin position="30"/>
        <end position="68"/>
    </location>
</feature>
<feature type="signal peptide" evidence="3">
    <location>
        <begin position="1"/>
        <end position="26"/>
    </location>
</feature>
<feature type="disulfide bond" evidence="1">
    <location>
        <begin position="50"/>
        <end position="68"/>
    </location>
</feature>
<accession>A0AA36F8B0</accession>
<feature type="disulfide bond" evidence="1">
    <location>
        <begin position="47"/>
        <end position="60"/>
    </location>
</feature>
<comment type="caution">
    <text evidence="1">Lacks conserved residue(s) required for the propagation of feature annotation.</text>
</comment>
<evidence type="ECO:0000256" key="1">
    <source>
        <dbReference type="PROSITE-ProRule" id="PRU00206"/>
    </source>
</evidence>
<feature type="transmembrane region" description="Helical" evidence="2">
    <location>
        <begin position="137"/>
        <end position="162"/>
    </location>
</feature>
<name>A0AA36F8B0_OCTVU</name>
<evidence type="ECO:0000259" key="4">
    <source>
        <dbReference type="PROSITE" id="PS50050"/>
    </source>
</evidence>
<evidence type="ECO:0000256" key="3">
    <source>
        <dbReference type="SAM" id="SignalP"/>
    </source>
</evidence>
<evidence type="ECO:0000256" key="2">
    <source>
        <dbReference type="SAM" id="Phobius"/>
    </source>
</evidence>
<gene>
    <name evidence="5" type="ORF">OCTVUL_1B023273</name>
</gene>
<organism evidence="5 6">
    <name type="scientific">Octopus vulgaris</name>
    <name type="common">Common octopus</name>
    <dbReference type="NCBI Taxonomy" id="6645"/>
    <lineage>
        <taxon>Eukaryota</taxon>
        <taxon>Metazoa</taxon>
        <taxon>Spiralia</taxon>
        <taxon>Lophotrochozoa</taxon>
        <taxon>Mollusca</taxon>
        <taxon>Cephalopoda</taxon>
        <taxon>Coleoidea</taxon>
        <taxon>Octopodiformes</taxon>
        <taxon>Octopoda</taxon>
        <taxon>Incirrata</taxon>
        <taxon>Octopodidae</taxon>
        <taxon>Octopus</taxon>
    </lineage>
</organism>
<keyword evidence="3" id="KW-0732">Signal</keyword>
<dbReference type="PROSITE" id="PS50050">
    <property type="entry name" value="TNFR_NGFR_2"/>
    <property type="match status" value="1"/>
</dbReference>
<dbReference type="Proteomes" id="UP001162480">
    <property type="component" value="Chromosome 7"/>
</dbReference>
<protein>
    <submittedName>
        <fullName evidence="5">XP_014771772.1PREDICTED: uncharacterized protein LOC106870268</fullName>
    </submittedName>
</protein>
<dbReference type="Gene3D" id="2.10.50.10">
    <property type="entry name" value="Tumor Necrosis Factor Receptor, subunit A, domain 2"/>
    <property type="match status" value="1"/>
</dbReference>
<dbReference type="EMBL" id="OX597820">
    <property type="protein sequence ID" value="CAI9725723.1"/>
    <property type="molecule type" value="Genomic_DNA"/>
</dbReference>
<reference evidence="5" key="1">
    <citation type="submission" date="2023-08" db="EMBL/GenBank/DDBJ databases">
        <authorList>
            <person name="Alioto T."/>
            <person name="Alioto T."/>
            <person name="Gomez Garrido J."/>
        </authorList>
    </citation>
    <scope>NUCLEOTIDE SEQUENCE</scope>
</reference>
<keyword evidence="6" id="KW-1185">Reference proteome</keyword>
<keyword evidence="2" id="KW-0472">Membrane</keyword>
<keyword evidence="2" id="KW-1133">Transmembrane helix</keyword>
<dbReference type="InterPro" id="IPR001368">
    <property type="entry name" value="TNFR/NGFR_Cys_rich_reg"/>
</dbReference>
<dbReference type="PROSITE" id="PS00652">
    <property type="entry name" value="TNFR_NGFR_1"/>
    <property type="match status" value="1"/>
</dbReference>